<dbReference type="InterPro" id="IPR011712">
    <property type="entry name" value="Sig_transdc_His_kin_sub3_dim/P"/>
</dbReference>
<evidence type="ECO:0000256" key="9">
    <source>
        <dbReference type="SAM" id="MobiDB-lite"/>
    </source>
</evidence>
<protein>
    <recommendedName>
        <fullName evidence="2">histidine kinase</fullName>
        <ecNumber evidence="2">2.7.13.3</ecNumber>
    </recommendedName>
</protein>
<dbReference type="HOGENOM" id="CLU_000445_20_6_11"/>
<accession>K9EFE3</accession>
<organism evidence="13 14">
    <name type="scientific">Actinobaculum massiliense ACS-171-V-Col2</name>
    <dbReference type="NCBI Taxonomy" id="883066"/>
    <lineage>
        <taxon>Bacteria</taxon>
        <taxon>Bacillati</taxon>
        <taxon>Actinomycetota</taxon>
        <taxon>Actinomycetes</taxon>
        <taxon>Actinomycetales</taxon>
        <taxon>Actinomycetaceae</taxon>
        <taxon>Actinobaculum</taxon>
    </lineage>
</organism>
<dbReference type="PATRIC" id="fig|883066.3.peg.733"/>
<keyword evidence="14" id="KW-1185">Reference proteome</keyword>
<dbReference type="InterPro" id="IPR050482">
    <property type="entry name" value="Sensor_HK_TwoCompSys"/>
</dbReference>
<evidence type="ECO:0000259" key="12">
    <source>
        <dbReference type="Pfam" id="PF07730"/>
    </source>
</evidence>
<dbReference type="Pfam" id="PF07730">
    <property type="entry name" value="HisKA_3"/>
    <property type="match status" value="1"/>
</dbReference>
<keyword evidence="10" id="KW-0812">Transmembrane</keyword>
<comment type="catalytic activity">
    <reaction evidence="1">
        <text>ATP + protein L-histidine = ADP + protein N-phospho-L-histidine.</text>
        <dbReference type="EC" id="2.7.13.3"/>
    </reaction>
</comment>
<dbReference type="GO" id="GO:0046983">
    <property type="term" value="F:protein dimerization activity"/>
    <property type="evidence" value="ECO:0007669"/>
    <property type="project" value="InterPro"/>
</dbReference>
<dbReference type="CDD" id="cd16917">
    <property type="entry name" value="HATPase_UhpB-NarQ-NarX-like"/>
    <property type="match status" value="1"/>
</dbReference>
<dbReference type="GO" id="GO:0000155">
    <property type="term" value="F:phosphorelay sensor kinase activity"/>
    <property type="evidence" value="ECO:0007669"/>
    <property type="project" value="InterPro"/>
</dbReference>
<proteinExistence type="predicted"/>
<feature type="transmembrane region" description="Helical" evidence="10">
    <location>
        <begin position="17"/>
        <end position="37"/>
    </location>
</feature>
<evidence type="ECO:0000256" key="7">
    <source>
        <dbReference type="ARBA" id="ARBA00022840"/>
    </source>
</evidence>
<dbReference type="Gene3D" id="3.30.565.10">
    <property type="entry name" value="Histidine kinase-like ATPase, C-terminal domain"/>
    <property type="match status" value="1"/>
</dbReference>
<dbReference type="EMBL" id="AGWL01000003">
    <property type="protein sequence ID" value="EKU95348.1"/>
    <property type="molecule type" value="Genomic_DNA"/>
</dbReference>
<dbReference type="EC" id="2.7.13.3" evidence="2"/>
<dbReference type="PANTHER" id="PTHR24421">
    <property type="entry name" value="NITRATE/NITRITE SENSOR PROTEIN NARX-RELATED"/>
    <property type="match status" value="1"/>
</dbReference>
<dbReference type="eggNOG" id="COG4585">
    <property type="taxonomic scope" value="Bacteria"/>
</dbReference>
<feature type="region of interest" description="Disordered" evidence="9">
    <location>
        <begin position="335"/>
        <end position="355"/>
    </location>
</feature>
<dbReference type="Proteomes" id="UP000009888">
    <property type="component" value="Unassembled WGS sequence"/>
</dbReference>
<name>K9EFE3_9ACTO</name>
<dbReference type="GO" id="GO:0005524">
    <property type="term" value="F:ATP binding"/>
    <property type="evidence" value="ECO:0007669"/>
    <property type="project" value="UniProtKB-KW"/>
</dbReference>
<keyword evidence="10" id="KW-1133">Transmembrane helix</keyword>
<evidence type="ECO:0000256" key="10">
    <source>
        <dbReference type="SAM" id="Phobius"/>
    </source>
</evidence>
<evidence type="ECO:0000256" key="4">
    <source>
        <dbReference type="ARBA" id="ARBA00022679"/>
    </source>
</evidence>
<dbReference type="PANTHER" id="PTHR24421:SF10">
    <property type="entry name" value="NITRATE_NITRITE SENSOR PROTEIN NARQ"/>
    <property type="match status" value="1"/>
</dbReference>
<dbReference type="InterPro" id="IPR003594">
    <property type="entry name" value="HATPase_dom"/>
</dbReference>
<dbReference type="RefSeq" id="WP_007000919.1">
    <property type="nucleotide sequence ID" value="NZ_JH992955.1"/>
</dbReference>
<keyword evidence="3" id="KW-0597">Phosphoprotein</keyword>
<keyword evidence="10" id="KW-0472">Membrane</keyword>
<evidence type="ECO:0000313" key="13">
    <source>
        <dbReference type="EMBL" id="EKU95348.1"/>
    </source>
</evidence>
<feature type="domain" description="Signal transduction histidine kinase subgroup 3 dimerisation and phosphoacceptor" evidence="12">
    <location>
        <begin position="108"/>
        <end position="143"/>
    </location>
</feature>
<dbReference type="Pfam" id="PF02518">
    <property type="entry name" value="HATPase_c"/>
    <property type="match status" value="1"/>
</dbReference>
<evidence type="ECO:0000256" key="8">
    <source>
        <dbReference type="ARBA" id="ARBA00023012"/>
    </source>
</evidence>
<keyword evidence="5" id="KW-0547">Nucleotide-binding</keyword>
<evidence type="ECO:0000259" key="11">
    <source>
        <dbReference type="Pfam" id="PF02518"/>
    </source>
</evidence>
<sequence length="355" mass="37816">MQEELEVTRAQRRSFRAFFALGVGLTLGALIVLFAGVEMTTYEPARSPMAFIIVVVVVGCAGLWLLTRRRLRHLEDATRGSSTWRLSAREYGYDVAARRQVAAAFEIERRRIERDLHDGVQQFLVAASIDVGEAALILQDAENAESSERGTGREGILVDRADFEESRKLMAAAQDKTELALKALRRTVAGIHPKVLSDLGLEAAVRDLIETSPVDATLTVPYPLPEMTEGVIASGYFAASEALTNAAKHARGARVNVLLVAGQELVVAVSDDGPGGAVLREGGGLAGLAERLTAFGGELTVASPPGGPTTVTAKIPLLLQRGEFGVTSVFEPAAKAGASDDVEQLGNPSKTEENK</sequence>
<evidence type="ECO:0000256" key="6">
    <source>
        <dbReference type="ARBA" id="ARBA00022777"/>
    </source>
</evidence>
<dbReference type="InterPro" id="IPR036890">
    <property type="entry name" value="HATPase_C_sf"/>
</dbReference>
<dbReference type="Gene3D" id="1.20.5.1930">
    <property type="match status" value="1"/>
</dbReference>
<comment type="caution">
    <text evidence="13">The sequence shown here is derived from an EMBL/GenBank/DDBJ whole genome shotgun (WGS) entry which is preliminary data.</text>
</comment>
<evidence type="ECO:0000256" key="1">
    <source>
        <dbReference type="ARBA" id="ARBA00000085"/>
    </source>
</evidence>
<reference evidence="13 14" key="1">
    <citation type="submission" date="2012-09" db="EMBL/GenBank/DDBJ databases">
        <title>The Genome Sequence of Actinobaculum massiliae ACS-171-V-COL2.</title>
        <authorList>
            <consortium name="The Broad Institute Genome Sequencing Platform"/>
            <person name="Earl A."/>
            <person name="Ward D."/>
            <person name="Feldgarden M."/>
            <person name="Gevers D."/>
            <person name="Saerens B."/>
            <person name="Vaneechoutte M."/>
            <person name="Walker B."/>
            <person name="Young S.K."/>
            <person name="Zeng Q."/>
            <person name="Gargeya S."/>
            <person name="Fitzgerald M."/>
            <person name="Haas B."/>
            <person name="Abouelleil A."/>
            <person name="Alvarado L."/>
            <person name="Arachchi H.M."/>
            <person name="Berlin A."/>
            <person name="Chapman S.B."/>
            <person name="Goldberg J."/>
            <person name="Griggs A."/>
            <person name="Gujja S."/>
            <person name="Hansen M."/>
            <person name="Howarth C."/>
            <person name="Imamovic A."/>
            <person name="Larimer J."/>
            <person name="McCowen C."/>
            <person name="Montmayeur A."/>
            <person name="Murphy C."/>
            <person name="Neiman D."/>
            <person name="Pearson M."/>
            <person name="Priest M."/>
            <person name="Roberts A."/>
            <person name="Saif S."/>
            <person name="Shea T."/>
            <person name="Sisk P."/>
            <person name="Sykes S."/>
            <person name="Wortman J."/>
            <person name="Nusbaum C."/>
            <person name="Birren B."/>
        </authorList>
    </citation>
    <scope>NUCLEOTIDE SEQUENCE [LARGE SCALE GENOMIC DNA]</scope>
    <source>
        <strain evidence="14">ACS-171-V-Col2</strain>
    </source>
</reference>
<dbReference type="SUPFAM" id="SSF55874">
    <property type="entry name" value="ATPase domain of HSP90 chaperone/DNA topoisomerase II/histidine kinase"/>
    <property type="match status" value="1"/>
</dbReference>
<gene>
    <name evidence="13" type="ORF">HMPREF9233_00713</name>
</gene>
<evidence type="ECO:0000256" key="3">
    <source>
        <dbReference type="ARBA" id="ARBA00022553"/>
    </source>
</evidence>
<evidence type="ECO:0000256" key="5">
    <source>
        <dbReference type="ARBA" id="ARBA00022741"/>
    </source>
</evidence>
<evidence type="ECO:0000313" key="14">
    <source>
        <dbReference type="Proteomes" id="UP000009888"/>
    </source>
</evidence>
<keyword evidence="8" id="KW-0902">Two-component regulatory system</keyword>
<dbReference type="GO" id="GO:0016020">
    <property type="term" value="C:membrane"/>
    <property type="evidence" value="ECO:0007669"/>
    <property type="project" value="InterPro"/>
</dbReference>
<feature type="transmembrane region" description="Helical" evidence="10">
    <location>
        <begin position="49"/>
        <end position="66"/>
    </location>
</feature>
<keyword evidence="7" id="KW-0067">ATP-binding</keyword>
<keyword evidence="6" id="KW-0418">Kinase</keyword>
<dbReference type="AlphaFoldDB" id="K9EFE3"/>
<feature type="domain" description="Histidine kinase/HSP90-like ATPase" evidence="11">
    <location>
        <begin position="239"/>
        <end position="317"/>
    </location>
</feature>
<evidence type="ECO:0000256" key="2">
    <source>
        <dbReference type="ARBA" id="ARBA00012438"/>
    </source>
</evidence>
<keyword evidence="4" id="KW-0808">Transferase</keyword>
<dbReference type="STRING" id="202789.GCA_001457435_01418"/>